<sequence>MADIVSNLLSKLSERTGREWSIHDIYRLAQKLPEVNSQNITSVLNEISDMGLNVSKEARDQVLTKVKNKDYTGIKNEVLQHPVDEEESPTECSMDKKEKKAKKENKASQKAKGESAKVALHQKSRKGSEGLYHSVKKLSKKKGKKKRV</sequence>
<evidence type="ECO:0000313" key="3">
    <source>
        <dbReference type="EMBL" id="PPA92906.1"/>
    </source>
</evidence>
<dbReference type="Proteomes" id="UP000239759">
    <property type="component" value="Unassembled WGS sequence"/>
</dbReference>
<evidence type="ECO:0000256" key="1">
    <source>
        <dbReference type="SAM" id="MobiDB-lite"/>
    </source>
</evidence>
<dbReference type="Proteomes" id="UP001077662">
    <property type="component" value="Unassembled WGS sequence"/>
</dbReference>
<dbReference type="EMBL" id="JAPTNE010000035">
    <property type="protein sequence ID" value="MCZ0809406.1"/>
    <property type="molecule type" value="Genomic_DNA"/>
</dbReference>
<protein>
    <submittedName>
        <fullName evidence="3">Uncharacterized protein</fullName>
    </submittedName>
</protein>
<proteinExistence type="predicted"/>
<gene>
    <name evidence="3" type="ORF">C4A77_21285</name>
    <name evidence="2" type="ORF">O0554_21280</name>
</gene>
<feature type="region of interest" description="Disordered" evidence="1">
    <location>
        <begin position="77"/>
        <end position="148"/>
    </location>
</feature>
<name>A0AAP8U3E7_BRELA</name>
<reference evidence="2" key="2">
    <citation type="submission" date="2022-09" db="EMBL/GenBank/DDBJ databases">
        <title>Genome analysis and characterization of larvicidal activity of Brevibacillus strains.</title>
        <authorList>
            <person name="Patrusheva E.V."/>
            <person name="Izotova A.O."/>
            <person name="Toshchakov S.V."/>
            <person name="Sineoky S.P."/>
        </authorList>
    </citation>
    <scope>NUCLEOTIDE SEQUENCE</scope>
    <source>
        <strain evidence="2">VKPM_B-13247</strain>
    </source>
</reference>
<comment type="caution">
    <text evidence="3">The sequence shown here is derived from an EMBL/GenBank/DDBJ whole genome shotgun (WGS) entry which is preliminary data.</text>
</comment>
<dbReference type="RefSeq" id="WP_104033196.1">
    <property type="nucleotide sequence ID" value="NZ_JANSGW010000035.1"/>
</dbReference>
<evidence type="ECO:0000313" key="4">
    <source>
        <dbReference type="Proteomes" id="UP000239759"/>
    </source>
</evidence>
<dbReference type="EMBL" id="PRKQ01000034">
    <property type="protein sequence ID" value="PPA92906.1"/>
    <property type="molecule type" value="Genomic_DNA"/>
</dbReference>
<dbReference type="AlphaFoldDB" id="A0AAP8U3E7"/>
<feature type="compositionally biased region" description="Basic residues" evidence="1">
    <location>
        <begin position="134"/>
        <end position="148"/>
    </location>
</feature>
<reference evidence="3 4" key="1">
    <citation type="submission" date="2018-02" db="EMBL/GenBank/DDBJ databases">
        <title>Comparative analysis of genomes of three Brevibacillus laterosporus strains producers of potent antimicrobials isolated from silage.</title>
        <authorList>
            <person name="Kojic M."/>
            <person name="Miljkovic M."/>
            <person name="Studholme D."/>
            <person name="Filipic B."/>
        </authorList>
    </citation>
    <scope>NUCLEOTIDE SEQUENCE [LARGE SCALE GENOMIC DNA]</scope>
    <source>
        <strain evidence="3 4">BGSP11</strain>
    </source>
</reference>
<accession>A0AAP8U3E7</accession>
<feature type="compositionally biased region" description="Basic and acidic residues" evidence="1">
    <location>
        <begin position="104"/>
        <end position="115"/>
    </location>
</feature>
<evidence type="ECO:0000313" key="2">
    <source>
        <dbReference type="EMBL" id="MCZ0809406.1"/>
    </source>
</evidence>
<organism evidence="3 4">
    <name type="scientific">Brevibacillus laterosporus</name>
    <name type="common">Bacillus laterosporus</name>
    <dbReference type="NCBI Taxonomy" id="1465"/>
    <lineage>
        <taxon>Bacteria</taxon>
        <taxon>Bacillati</taxon>
        <taxon>Bacillota</taxon>
        <taxon>Bacilli</taxon>
        <taxon>Bacillales</taxon>
        <taxon>Paenibacillaceae</taxon>
        <taxon>Brevibacillus</taxon>
    </lineage>
</organism>